<dbReference type="EMBL" id="AMGV01000003">
    <property type="protein sequence ID" value="KEF60177.1"/>
    <property type="molecule type" value="Genomic_DNA"/>
</dbReference>
<dbReference type="AlphaFoldDB" id="A0A072PK90"/>
<proteinExistence type="inferred from homology"/>
<dbReference type="OrthoDB" id="37659at2759"/>
<dbReference type="EC" id="1.1.1.100" evidence="2"/>
<comment type="similarity">
    <text evidence="1">Belongs to the short-chain dehydrogenases/reductases (SDR) family.</text>
</comment>
<dbReference type="PRINTS" id="PR00081">
    <property type="entry name" value="GDHRDH"/>
</dbReference>
<reference evidence="4 5" key="1">
    <citation type="submission" date="2013-03" db="EMBL/GenBank/DDBJ databases">
        <title>The Genome Sequence of Exophiala aquamarina CBS 119918.</title>
        <authorList>
            <consortium name="The Broad Institute Genomics Platform"/>
            <person name="Cuomo C."/>
            <person name="de Hoog S."/>
            <person name="Gorbushina A."/>
            <person name="Walker B."/>
            <person name="Young S.K."/>
            <person name="Zeng Q."/>
            <person name="Gargeya S."/>
            <person name="Fitzgerald M."/>
            <person name="Haas B."/>
            <person name="Abouelleil A."/>
            <person name="Allen A.W."/>
            <person name="Alvarado L."/>
            <person name="Arachchi H.M."/>
            <person name="Berlin A.M."/>
            <person name="Chapman S.B."/>
            <person name="Gainer-Dewar J."/>
            <person name="Goldberg J."/>
            <person name="Griggs A."/>
            <person name="Gujja S."/>
            <person name="Hansen M."/>
            <person name="Howarth C."/>
            <person name="Imamovic A."/>
            <person name="Ireland A."/>
            <person name="Larimer J."/>
            <person name="McCowan C."/>
            <person name="Murphy C."/>
            <person name="Pearson M."/>
            <person name="Poon T.W."/>
            <person name="Priest M."/>
            <person name="Roberts A."/>
            <person name="Saif S."/>
            <person name="Shea T."/>
            <person name="Sisk P."/>
            <person name="Sykes S."/>
            <person name="Wortman J."/>
            <person name="Nusbaum C."/>
            <person name="Birren B."/>
        </authorList>
    </citation>
    <scope>NUCLEOTIDE SEQUENCE [LARGE SCALE GENOMIC DNA]</scope>
    <source>
        <strain evidence="4 5">CBS 119918</strain>
    </source>
</reference>
<organism evidence="4 5">
    <name type="scientific">Exophiala aquamarina CBS 119918</name>
    <dbReference type="NCBI Taxonomy" id="1182545"/>
    <lineage>
        <taxon>Eukaryota</taxon>
        <taxon>Fungi</taxon>
        <taxon>Dikarya</taxon>
        <taxon>Ascomycota</taxon>
        <taxon>Pezizomycotina</taxon>
        <taxon>Eurotiomycetes</taxon>
        <taxon>Chaetothyriomycetidae</taxon>
        <taxon>Chaetothyriales</taxon>
        <taxon>Herpotrichiellaceae</taxon>
        <taxon>Exophiala</taxon>
    </lineage>
</organism>
<sequence>MPYSLKGRRVLVTAGSRGLGALICEKFADEGAHIMVNYVSREDKAREVVARVAERGVQAFMIQGDAAKPEDNARIVKETVDRLGGLDIIVANAGWTRFSDFSDLNALPLEDWNKVN</sequence>
<dbReference type="PANTHER" id="PTHR42879">
    <property type="entry name" value="3-OXOACYL-(ACYL-CARRIER-PROTEIN) REDUCTASE"/>
    <property type="match status" value="1"/>
</dbReference>
<dbReference type="GeneID" id="25279954"/>
<comment type="caution">
    <text evidence="4">The sequence shown here is derived from an EMBL/GenBank/DDBJ whole genome shotgun (WGS) entry which is preliminary data.</text>
</comment>
<dbReference type="Gene3D" id="3.40.50.720">
    <property type="entry name" value="NAD(P)-binding Rossmann-like Domain"/>
    <property type="match status" value="1"/>
</dbReference>
<dbReference type="PANTHER" id="PTHR42879:SF2">
    <property type="entry name" value="3-OXOACYL-[ACYL-CARRIER-PROTEIN] REDUCTASE FABG"/>
    <property type="match status" value="1"/>
</dbReference>
<dbReference type="RefSeq" id="XP_013262767.1">
    <property type="nucleotide sequence ID" value="XM_013407313.1"/>
</dbReference>
<evidence type="ECO:0000313" key="5">
    <source>
        <dbReference type="Proteomes" id="UP000027920"/>
    </source>
</evidence>
<dbReference type="Proteomes" id="UP000027920">
    <property type="component" value="Unassembled WGS sequence"/>
</dbReference>
<comment type="catalytic activity">
    <reaction evidence="3">
        <text>a (3R)-hydroxyacyl-[ACP] + NADP(+) = a 3-oxoacyl-[ACP] + NADPH + H(+)</text>
        <dbReference type="Rhea" id="RHEA:17397"/>
        <dbReference type="Rhea" id="RHEA-COMP:9916"/>
        <dbReference type="Rhea" id="RHEA-COMP:9945"/>
        <dbReference type="ChEBI" id="CHEBI:15378"/>
        <dbReference type="ChEBI" id="CHEBI:57783"/>
        <dbReference type="ChEBI" id="CHEBI:58349"/>
        <dbReference type="ChEBI" id="CHEBI:78776"/>
        <dbReference type="ChEBI" id="CHEBI:78827"/>
        <dbReference type="EC" id="1.1.1.100"/>
    </reaction>
</comment>
<name>A0A072PK90_9EURO</name>
<dbReference type="InterPro" id="IPR002347">
    <property type="entry name" value="SDR_fam"/>
</dbReference>
<evidence type="ECO:0000256" key="3">
    <source>
        <dbReference type="ARBA" id="ARBA00048508"/>
    </source>
</evidence>
<dbReference type="Pfam" id="PF00106">
    <property type="entry name" value="adh_short"/>
    <property type="match status" value="1"/>
</dbReference>
<dbReference type="VEuPathDB" id="FungiDB:A1O9_05027"/>
<dbReference type="InterPro" id="IPR050259">
    <property type="entry name" value="SDR"/>
</dbReference>
<dbReference type="InterPro" id="IPR036291">
    <property type="entry name" value="NAD(P)-bd_dom_sf"/>
</dbReference>
<evidence type="ECO:0000256" key="1">
    <source>
        <dbReference type="ARBA" id="ARBA00006484"/>
    </source>
</evidence>
<accession>A0A072PK90</accession>
<dbReference type="HOGENOM" id="CLU_010194_2_19_1"/>
<dbReference type="SUPFAM" id="SSF51735">
    <property type="entry name" value="NAD(P)-binding Rossmann-fold domains"/>
    <property type="match status" value="1"/>
</dbReference>
<dbReference type="STRING" id="1182545.A0A072PK90"/>
<gene>
    <name evidence="4" type="ORF">A1O9_05027</name>
</gene>
<protein>
    <recommendedName>
        <fullName evidence="2">3-oxoacyl-[acyl-carrier-protein] reductase</fullName>
        <ecNumber evidence="2">1.1.1.100</ecNumber>
    </recommendedName>
</protein>
<keyword evidence="5" id="KW-1185">Reference proteome</keyword>
<evidence type="ECO:0000256" key="2">
    <source>
        <dbReference type="ARBA" id="ARBA00012948"/>
    </source>
</evidence>
<dbReference type="GO" id="GO:0004316">
    <property type="term" value="F:3-oxoacyl-[acyl-carrier-protein] reductase (NADPH) activity"/>
    <property type="evidence" value="ECO:0007669"/>
    <property type="project" value="UniProtKB-EC"/>
</dbReference>
<evidence type="ECO:0000313" key="4">
    <source>
        <dbReference type="EMBL" id="KEF60177.1"/>
    </source>
</evidence>